<dbReference type="STRING" id="3694.A0A2K1YW21"/>
<dbReference type="PANTHER" id="PTHR15272:SF0">
    <property type="entry name" value="CHROMATIN ASSEMBLY FACTOR 1 SUBUNIT A"/>
    <property type="match status" value="1"/>
</dbReference>
<dbReference type="InParanoid" id="A0A2K1YW21"/>
<feature type="domain" description="Chromatin assembly factor 1 subunit Cac1-like C-terminal" evidence="1">
    <location>
        <begin position="1"/>
        <end position="37"/>
    </location>
</feature>
<evidence type="ECO:0000313" key="3">
    <source>
        <dbReference type="Proteomes" id="UP000006729"/>
    </source>
</evidence>
<protein>
    <recommendedName>
        <fullName evidence="1">Chromatin assembly factor 1 subunit Cac1-like C-terminal domain-containing protein</fullName>
    </recommendedName>
</protein>
<accession>A0A2K1YW21</accession>
<dbReference type="PANTHER" id="PTHR15272">
    <property type="entry name" value="CHROMATIN ASSEMBLY FACTOR 1 SUBUNIT A CAF-1 SUBUNIT A"/>
    <property type="match status" value="1"/>
</dbReference>
<dbReference type="Pfam" id="PF21796">
    <property type="entry name" value="Cac1_C"/>
    <property type="match status" value="1"/>
</dbReference>
<gene>
    <name evidence="2" type="ORF">POPTR_010G179800</name>
</gene>
<organism evidence="2 3">
    <name type="scientific">Populus trichocarpa</name>
    <name type="common">Western balsam poplar</name>
    <name type="synonym">Populus balsamifera subsp. trichocarpa</name>
    <dbReference type="NCBI Taxonomy" id="3694"/>
    <lineage>
        <taxon>Eukaryota</taxon>
        <taxon>Viridiplantae</taxon>
        <taxon>Streptophyta</taxon>
        <taxon>Embryophyta</taxon>
        <taxon>Tracheophyta</taxon>
        <taxon>Spermatophyta</taxon>
        <taxon>Magnoliopsida</taxon>
        <taxon>eudicotyledons</taxon>
        <taxon>Gunneridae</taxon>
        <taxon>Pentapetalae</taxon>
        <taxon>rosids</taxon>
        <taxon>fabids</taxon>
        <taxon>Malpighiales</taxon>
        <taxon>Salicaceae</taxon>
        <taxon>Saliceae</taxon>
        <taxon>Populus</taxon>
    </lineage>
</organism>
<keyword evidence="3" id="KW-1185">Reference proteome</keyword>
<sequence>MNKVVESLHQKFPSVSKSQLRNKVREMSDFVDNRWQVKKEVLDGVGVRISPEKGRG</sequence>
<reference evidence="2 3" key="1">
    <citation type="journal article" date="2006" name="Science">
        <title>The genome of black cottonwood, Populus trichocarpa (Torr. &amp; Gray).</title>
        <authorList>
            <person name="Tuskan G.A."/>
            <person name="Difazio S."/>
            <person name="Jansson S."/>
            <person name="Bohlmann J."/>
            <person name="Grigoriev I."/>
            <person name="Hellsten U."/>
            <person name="Putnam N."/>
            <person name="Ralph S."/>
            <person name="Rombauts S."/>
            <person name="Salamov A."/>
            <person name="Schein J."/>
            <person name="Sterck L."/>
            <person name="Aerts A."/>
            <person name="Bhalerao R.R."/>
            <person name="Bhalerao R.P."/>
            <person name="Blaudez D."/>
            <person name="Boerjan W."/>
            <person name="Brun A."/>
            <person name="Brunner A."/>
            <person name="Busov V."/>
            <person name="Campbell M."/>
            <person name="Carlson J."/>
            <person name="Chalot M."/>
            <person name="Chapman J."/>
            <person name="Chen G.L."/>
            <person name="Cooper D."/>
            <person name="Coutinho P.M."/>
            <person name="Couturier J."/>
            <person name="Covert S."/>
            <person name="Cronk Q."/>
            <person name="Cunningham R."/>
            <person name="Davis J."/>
            <person name="Degroeve S."/>
            <person name="Dejardin A."/>
            <person name="Depamphilis C."/>
            <person name="Detter J."/>
            <person name="Dirks B."/>
            <person name="Dubchak I."/>
            <person name="Duplessis S."/>
            <person name="Ehlting J."/>
            <person name="Ellis B."/>
            <person name="Gendler K."/>
            <person name="Goodstein D."/>
            <person name="Gribskov M."/>
            <person name="Grimwood J."/>
            <person name="Groover A."/>
            <person name="Gunter L."/>
            <person name="Hamberger B."/>
            <person name="Heinze B."/>
            <person name="Helariutta Y."/>
            <person name="Henrissat B."/>
            <person name="Holligan D."/>
            <person name="Holt R."/>
            <person name="Huang W."/>
            <person name="Islam-Faridi N."/>
            <person name="Jones S."/>
            <person name="Jones-Rhoades M."/>
            <person name="Jorgensen R."/>
            <person name="Joshi C."/>
            <person name="Kangasjarvi J."/>
            <person name="Karlsson J."/>
            <person name="Kelleher C."/>
            <person name="Kirkpatrick R."/>
            <person name="Kirst M."/>
            <person name="Kohler A."/>
            <person name="Kalluri U."/>
            <person name="Larimer F."/>
            <person name="Leebens-Mack J."/>
            <person name="Leple J.C."/>
            <person name="Locascio P."/>
            <person name="Lou Y."/>
            <person name="Lucas S."/>
            <person name="Martin F."/>
            <person name="Montanini B."/>
            <person name="Napoli C."/>
            <person name="Nelson D.R."/>
            <person name="Nelson C."/>
            <person name="Nieminen K."/>
            <person name="Nilsson O."/>
            <person name="Pereda V."/>
            <person name="Peter G."/>
            <person name="Philippe R."/>
            <person name="Pilate G."/>
            <person name="Poliakov A."/>
            <person name="Razumovskaya J."/>
            <person name="Richardson P."/>
            <person name="Rinaldi C."/>
            <person name="Ritland K."/>
            <person name="Rouze P."/>
            <person name="Ryaboy D."/>
            <person name="Schmutz J."/>
            <person name="Schrader J."/>
            <person name="Segerman B."/>
            <person name="Shin H."/>
            <person name="Siddiqui A."/>
            <person name="Sterky F."/>
            <person name="Terry A."/>
            <person name="Tsai C.J."/>
            <person name="Uberbacher E."/>
            <person name="Unneberg P."/>
            <person name="Vahala J."/>
            <person name="Wall K."/>
            <person name="Wessler S."/>
            <person name="Yang G."/>
            <person name="Yin T."/>
            <person name="Douglas C."/>
            <person name="Marra M."/>
            <person name="Sandberg G."/>
            <person name="Van de Peer Y."/>
            <person name="Rokhsar D."/>
        </authorList>
    </citation>
    <scope>NUCLEOTIDE SEQUENCE [LARGE SCALE GENOMIC DNA]</scope>
    <source>
        <strain evidence="3">cv. Nisqually</strain>
    </source>
</reference>
<evidence type="ECO:0000313" key="2">
    <source>
        <dbReference type="EMBL" id="PNT17217.1"/>
    </source>
</evidence>
<dbReference type="AlphaFoldDB" id="A0A2K1YW21"/>
<evidence type="ECO:0000259" key="1">
    <source>
        <dbReference type="Pfam" id="PF21796"/>
    </source>
</evidence>
<name>A0A2K1YW21_POPTR</name>
<dbReference type="EMBL" id="CM009299">
    <property type="protein sequence ID" value="PNT17217.1"/>
    <property type="molecule type" value="Genomic_DNA"/>
</dbReference>
<dbReference type="Proteomes" id="UP000006729">
    <property type="component" value="Chromosome 10"/>
</dbReference>
<dbReference type="InterPro" id="IPR048800">
    <property type="entry name" value="Cac1-like_C"/>
</dbReference>
<proteinExistence type="predicted"/>